<proteinExistence type="predicted"/>
<dbReference type="AlphaFoldDB" id="A0A1A9WDF9"/>
<protein>
    <submittedName>
        <fullName evidence="2">Uncharacterized protein</fullName>
    </submittedName>
</protein>
<dbReference type="VEuPathDB" id="VectorBase:GBRI015592"/>
<evidence type="ECO:0000313" key="3">
    <source>
        <dbReference type="Proteomes" id="UP000091820"/>
    </source>
</evidence>
<reference evidence="3" key="1">
    <citation type="submission" date="2014-03" db="EMBL/GenBank/DDBJ databases">
        <authorList>
            <person name="Aksoy S."/>
            <person name="Warren W."/>
            <person name="Wilson R.K."/>
        </authorList>
    </citation>
    <scope>NUCLEOTIDE SEQUENCE [LARGE SCALE GENOMIC DNA]</scope>
    <source>
        <strain evidence="3">IAEA</strain>
    </source>
</reference>
<accession>A0A1A9WDF9</accession>
<dbReference type="EnsemblMetazoa" id="GBRI015592-RA">
    <property type="protein sequence ID" value="GBRI015592-PA"/>
    <property type="gene ID" value="GBRI015592"/>
</dbReference>
<keyword evidence="3" id="KW-1185">Reference proteome</keyword>
<dbReference type="Proteomes" id="UP000091820">
    <property type="component" value="Unassembled WGS sequence"/>
</dbReference>
<evidence type="ECO:0000313" key="2">
    <source>
        <dbReference type="EnsemblMetazoa" id="GBRI015592-PA"/>
    </source>
</evidence>
<name>A0A1A9WDF9_9MUSC</name>
<feature type="region of interest" description="Disordered" evidence="1">
    <location>
        <begin position="59"/>
        <end position="84"/>
    </location>
</feature>
<reference evidence="2" key="2">
    <citation type="submission" date="2020-05" db="UniProtKB">
        <authorList>
            <consortium name="EnsemblMetazoa"/>
        </authorList>
    </citation>
    <scope>IDENTIFICATION</scope>
    <source>
        <strain evidence="2">IAEA</strain>
    </source>
</reference>
<organism evidence="2 3">
    <name type="scientific">Glossina brevipalpis</name>
    <dbReference type="NCBI Taxonomy" id="37001"/>
    <lineage>
        <taxon>Eukaryota</taxon>
        <taxon>Metazoa</taxon>
        <taxon>Ecdysozoa</taxon>
        <taxon>Arthropoda</taxon>
        <taxon>Hexapoda</taxon>
        <taxon>Insecta</taxon>
        <taxon>Pterygota</taxon>
        <taxon>Neoptera</taxon>
        <taxon>Endopterygota</taxon>
        <taxon>Diptera</taxon>
        <taxon>Brachycera</taxon>
        <taxon>Muscomorpha</taxon>
        <taxon>Hippoboscoidea</taxon>
        <taxon>Glossinidae</taxon>
        <taxon>Glossina</taxon>
    </lineage>
</organism>
<sequence length="146" mass="16812">MKIKAIQENVTNNFFLKAIYVSQLRSFILLSLTIEHDLPSGYGGLIVVQCVVLKGERESKGEEEDKSQFRNCPQTRQRPPLRNIDKKAHSWLVKPSETREKQYNNVENVSQHFLLLLFMAIGILANRLSTLDSYVQCKVSIILMFI</sequence>
<evidence type="ECO:0000256" key="1">
    <source>
        <dbReference type="SAM" id="MobiDB-lite"/>
    </source>
</evidence>